<keyword evidence="1" id="KW-0472">Membrane</keyword>
<evidence type="ECO:0000256" key="1">
    <source>
        <dbReference type="SAM" id="Phobius"/>
    </source>
</evidence>
<keyword evidence="3" id="KW-1185">Reference proteome</keyword>
<protein>
    <submittedName>
        <fullName evidence="2">Uncharacterized protein</fullName>
    </submittedName>
</protein>
<keyword evidence="1" id="KW-0812">Transmembrane</keyword>
<sequence length="97" mass="10263">MKQRAIKICRSVKNFILDETGTPTGEILLWLILGVLSSGSVALSYVGALRGKMGDVYADMEAIRPVSSVVDDDTDYGINVNSNGRTGIITGATGATR</sequence>
<dbReference type="Proteomes" id="UP000239549">
    <property type="component" value="Unassembled WGS sequence"/>
</dbReference>
<keyword evidence="1" id="KW-1133">Transmembrane helix</keyword>
<evidence type="ECO:0000313" key="2">
    <source>
        <dbReference type="EMBL" id="GBF34642.1"/>
    </source>
</evidence>
<organism evidence="2 3">
    <name type="scientific">Desulfocucumis palustris</name>
    <dbReference type="NCBI Taxonomy" id="1898651"/>
    <lineage>
        <taxon>Bacteria</taxon>
        <taxon>Bacillati</taxon>
        <taxon>Bacillota</taxon>
        <taxon>Clostridia</taxon>
        <taxon>Eubacteriales</taxon>
        <taxon>Desulfocucumaceae</taxon>
        <taxon>Desulfocucumis</taxon>
    </lineage>
</organism>
<proteinExistence type="predicted"/>
<evidence type="ECO:0000313" key="3">
    <source>
        <dbReference type="Proteomes" id="UP000239549"/>
    </source>
</evidence>
<gene>
    <name evidence="2" type="ORF">DCCM_3762</name>
</gene>
<dbReference type="AlphaFoldDB" id="A0A2L2XES7"/>
<dbReference type="RefSeq" id="WP_104372854.1">
    <property type="nucleotide sequence ID" value="NZ_BFAV01000145.1"/>
</dbReference>
<comment type="caution">
    <text evidence="2">The sequence shown here is derived from an EMBL/GenBank/DDBJ whole genome shotgun (WGS) entry which is preliminary data.</text>
</comment>
<name>A0A2L2XES7_9FIRM</name>
<feature type="transmembrane region" description="Helical" evidence="1">
    <location>
        <begin position="27"/>
        <end position="48"/>
    </location>
</feature>
<reference evidence="3" key="1">
    <citation type="submission" date="2018-02" db="EMBL/GenBank/DDBJ databases">
        <title>Genome sequence of Desulfocucumis palustris strain NAW-5.</title>
        <authorList>
            <person name="Watanabe M."/>
            <person name="Kojima H."/>
            <person name="Fukui M."/>
        </authorList>
    </citation>
    <scope>NUCLEOTIDE SEQUENCE [LARGE SCALE GENOMIC DNA]</scope>
    <source>
        <strain evidence="3">NAW-5</strain>
    </source>
</reference>
<accession>A0A2L2XES7</accession>
<dbReference type="EMBL" id="BFAV01000145">
    <property type="protein sequence ID" value="GBF34642.1"/>
    <property type="molecule type" value="Genomic_DNA"/>
</dbReference>